<evidence type="ECO:0000313" key="1">
    <source>
        <dbReference type="EMBL" id="TWE17030.1"/>
    </source>
</evidence>
<comment type="caution">
    <text evidence="1">The sequence shown here is derived from an EMBL/GenBank/DDBJ whole genome shotgun (WGS) entry which is preliminary data.</text>
</comment>
<gene>
    <name evidence="1" type="ORF">FB465_2034</name>
</gene>
<organism evidence="1 2">
    <name type="scientific">Kitasatospora atroaurantiaca</name>
    <dbReference type="NCBI Taxonomy" id="285545"/>
    <lineage>
        <taxon>Bacteria</taxon>
        <taxon>Bacillati</taxon>
        <taxon>Actinomycetota</taxon>
        <taxon>Actinomycetes</taxon>
        <taxon>Kitasatosporales</taxon>
        <taxon>Streptomycetaceae</taxon>
        <taxon>Kitasatospora</taxon>
    </lineage>
</organism>
<proteinExistence type="predicted"/>
<keyword evidence="2" id="KW-1185">Reference proteome</keyword>
<sequence>MNAPALTGLALVLAAVCIVLPAVRAVRRAKRMRPVPAGQWLYAQRFAPCAGPCGGEQPHHQHRDGSVTCQQCSTTSLWSPV</sequence>
<dbReference type="AlphaFoldDB" id="A0A561EN44"/>
<name>A0A561EN44_9ACTN</name>
<reference evidence="1 2" key="1">
    <citation type="submission" date="2019-06" db="EMBL/GenBank/DDBJ databases">
        <title>Sequencing the genomes of 1000 actinobacteria strains.</title>
        <authorList>
            <person name="Klenk H.-P."/>
        </authorList>
    </citation>
    <scope>NUCLEOTIDE SEQUENCE [LARGE SCALE GENOMIC DNA]</scope>
    <source>
        <strain evidence="1 2">DSM 41649</strain>
    </source>
</reference>
<accession>A0A561EN44</accession>
<dbReference type="EMBL" id="VIVR01000001">
    <property type="protein sequence ID" value="TWE17030.1"/>
    <property type="molecule type" value="Genomic_DNA"/>
</dbReference>
<dbReference type="Proteomes" id="UP000318416">
    <property type="component" value="Unassembled WGS sequence"/>
</dbReference>
<protein>
    <submittedName>
        <fullName evidence="1">Uncharacterized protein</fullName>
    </submittedName>
</protein>
<dbReference type="RefSeq" id="WP_145789552.1">
    <property type="nucleotide sequence ID" value="NZ_BAAABR010000089.1"/>
</dbReference>
<evidence type="ECO:0000313" key="2">
    <source>
        <dbReference type="Proteomes" id="UP000318416"/>
    </source>
</evidence>